<gene>
    <name evidence="1" type="ORF">Scep_027711</name>
</gene>
<name>A0AAP0EGW8_9MAGN</name>
<accession>A0AAP0EGW8</accession>
<evidence type="ECO:0000313" key="1">
    <source>
        <dbReference type="EMBL" id="KAK9088629.1"/>
    </source>
</evidence>
<protein>
    <submittedName>
        <fullName evidence="1">Uncharacterized protein</fullName>
    </submittedName>
</protein>
<organism evidence="1 2">
    <name type="scientific">Stephania cephalantha</name>
    <dbReference type="NCBI Taxonomy" id="152367"/>
    <lineage>
        <taxon>Eukaryota</taxon>
        <taxon>Viridiplantae</taxon>
        <taxon>Streptophyta</taxon>
        <taxon>Embryophyta</taxon>
        <taxon>Tracheophyta</taxon>
        <taxon>Spermatophyta</taxon>
        <taxon>Magnoliopsida</taxon>
        <taxon>Ranunculales</taxon>
        <taxon>Menispermaceae</taxon>
        <taxon>Menispermoideae</taxon>
        <taxon>Cissampelideae</taxon>
        <taxon>Stephania</taxon>
    </lineage>
</organism>
<dbReference type="EMBL" id="JBBNAG010000012">
    <property type="protein sequence ID" value="KAK9088629.1"/>
    <property type="molecule type" value="Genomic_DNA"/>
</dbReference>
<dbReference type="Proteomes" id="UP001419268">
    <property type="component" value="Unassembled WGS sequence"/>
</dbReference>
<sequence>MDTRDLGGIVGCRVRISRRDRDVLKSRQSQVEDLKNIPIMRNNYDLIHVMFS</sequence>
<evidence type="ECO:0000313" key="2">
    <source>
        <dbReference type="Proteomes" id="UP001419268"/>
    </source>
</evidence>
<keyword evidence="2" id="KW-1185">Reference proteome</keyword>
<comment type="caution">
    <text evidence="1">The sequence shown here is derived from an EMBL/GenBank/DDBJ whole genome shotgun (WGS) entry which is preliminary data.</text>
</comment>
<proteinExistence type="predicted"/>
<reference evidence="1 2" key="1">
    <citation type="submission" date="2024-01" db="EMBL/GenBank/DDBJ databases">
        <title>Genome assemblies of Stephania.</title>
        <authorList>
            <person name="Yang L."/>
        </authorList>
    </citation>
    <scope>NUCLEOTIDE SEQUENCE [LARGE SCALE GENOMIC DNA]</scope>
    <source>
        <strain evidence="1">JXDWG</strain>
        <tissue evidence="1">Leaf</tissue>
    </source>
</reference>
<dbReference type="AlphaFoldDB" id="A0AAP0EGW8"/>